<evidence type="ECO:0000313" key="2">
    <source>
        <dbReference type="EMBL" id="OCQ52012.1"/>
    </source>
</evidence>
<feature type="signal peptide" evidence="1">
    <location>
        <begin position="1"/>
        <end position="23"/>
    </location>
</feature>
<name>A0A1C0U255_9GAMM</name>
<keyword evidence="1" id="KW-0732">Signal</keyword>
<reference evidence="2 3" key="1">
    <citation type="submission" date="2015-12" db="EMBL/GenBank/DDBJ databases">
        <title>Genome comparisons provide insights into the role of secondary metabolites in the pathogenic phase of the Photorhabdus life cycle.</title>
        <authorList>
            <person name="Tobias N.J."/>
            <person name="Mishra B."/>
            <person name="Gupta D.K."/>
            <person name="Thines M."/>
            <person name="Stinear T.P."/>
            <person name="Bode H.B."/>
        </authorList>
    </citation>
    <scope>NUCLEOTIDE SEQUENCE [LARGE SCALE GENOMIC DNA]</scope>
    <source>
        <strain evidence="2 3">PB68.1</strain>
    </source>
</reference>
<dbReference type="EMBL" id="LOMY01000100">
    <property type="protein sequence ID" value="OCQ52012.1"/>
    <property type="molecule type" value="Genomic_DNA"/>
</dbReference>
<comment type="caution">
    <text evidence="2">The sequence shown here is derived from an EMBL/GenBank/DDBJ whole genome shotgun (WGS) entry which is preliminary data.</text>
</comment>
<evidence type="ECO:0000256" key="1">
    <source>
        <dbReference type="SAM" id="SignalP"/>
    </source>
</evidence>
<accession>A0A1C0U255</accession>
<dbReference type="STRING" id="286156.Ppb6_02806"/>
<feature type="chain" id="PRO_5008646648" evidence="1">
    <location>
        <begin position="24"/>
        <end position="133"/>
    </location>
</feature>
<keyword evidence="3" id="KW-1185">Reference proteome</keyword>
<dbReference type="AlphaFoldDB" id="A0A1C0U255"/>
<protein>
    <submittedName>
        <fullName evidence="2">Uncharacterized protein</fullName>
    </submittedName>
</protein>
<organism evidence="2 3">
    <name type="scientific">Photorhabdus australis subsp. thailandensis</name>
    <dbReference type="NCBI Taxonomy" id="2805096"/>
    <lineage>
        <taxon>Bacteria</taxon>
        <taxon>Pseudomonadati</taxon>
        <taxon>Pseudomonadota</taxon>
        <taxon>Gammaproteobacteria</taxon>
        <taxon>Enterobacterales</taxon>
        <taxon>Morganellaceae</taxon>
        <taxon>Photorhabdus</taxon>
    </lineage>
</organism>
<dbReference type="Proteomes" id="UP000093476">
    <property type="component" value="Unassembled WGS sequence"/>
</dbReference>
<evidence type="ECO:0000313" key="3">
    <source>
        <dbReference type="Proteomes" id="UP000093476"/>
    </source>
</evidence>
<sequence length="133" mass="14808" precursor="true">MSNLINLTLTIIILMSISNVTNATELGNALFEGVVVSIRNVQRNNDSKNVNYNYISFDIKPNKSLNNIKKDDFVTFGLYSTVDNPNSKASLQLLMTSFLTGATVKGYSDQANCKKESVKEEGCYEIEQIRLSL</sequence>
<dbReference type="RefSeq" id="WP_065823678.1">
    <property type="nucleotide sequence ID" value="NZ_CAWMQZ010000100.1"/>
</dbReference>
<gene>
    <name evidence="2" type="ORF">Ppb6_02806</name>
</gene>
<proteinExistence type="predicted"/>